<evidence type="ECO:0000313" key="2">
    <source>
        <dbReference type="Proteomes" id="UP001060215"/>
    </source>
</evidence>
<keyword evidence="2" id="KW-1185">Reference proteome</keyword>
<comment type="caution">
    <text evidence="1">The sequence shown here is derived from an EMBL/GenBank/DDBJ whole genome shotgun (WGS) entry which is preliminary data.</text>
</comment>
<dbReference type="EMBL" id="CM045758">
    <property type="protein sequence ID" value="KAI8029218.1"/>
    <property type="molecule type" value="Genomic_DNA"/>
</dbReference>
<gene>
    <name evidence="1" type="ORF">LOK49_LG01G02442</name>
</gene>
<protein>
    <submittedName>
        <fullName evidence="1">Uncharacterized protein</fullName>
    </submittedName>
</protein>
<accession>A0ACC0IVR9</accession>
<organism evidence="1 2">
    <name type="scientific">Camellia lanceoleosa</name>
    <dbReference type="NCBI Taxonomy" id="1840588"/>
    <lineage>
        <taxon>Eukaryota</taxon>
        <taxon>Viridiplantae</taxon>
        <taxon>Streptophyta</taxon>
        <taxon>Embryophyta</taxon>
        <taxon>Tracheophyta</taxon>
        <taxon>Spermatophyta</taxon>
        <taxon>Magnoliopsida</taxon>
        <taxon>eudicotyledons</taxon>
        <taxon>Gunneridae</taxon>
        <taxon>Pentapetalae</taxon>
        <taxon>asterids</taxon>
        <taxon>Ericales</taxon>
        <taxon>Theaceae</taxon>
        <taxon>Camellia</taxon>
    </lineage>
</organism>
<reference evidence="1 2" key="1">
    <citation type="journal article" date="2022" name="Plant J.">
        <title>Chromosome-level genome of Camellia lanceoleosa provides a valuable resource for understanding genome evolution and self-incompatibility.</title>
        <authorList>
            <person name="Gong W."/>
            <person name="Xiao S."/>
            <person name="Wang L."/>
            <person name="Liao Z."/>
            <person name="Chang Y."/>
            <person name="Mo W."/>
            <person name="Hu G."/>
            <person name="Li W."/>
            <person name="Zhao G."/>
            <person name="Zhu H."/>
            <person name="Hu X."/>
            <person name="Ji K."/>
            <person name="Xiang X."/>
            <person name="Song Q."/>
            <person name="Yuan D."/>
            <person name="Jin S."/>
            <person name="Zhang L."/>
        </authorList>
    </citation>
    <scope>NUCLEOTIDE SEQUENCE [LARGE SCALE GENOMIC DNA]</scope>
    <source>
        <strain evidence="1">SQ_2022a</strain>
    </source>
</reference>
<name>A0ACC0IVR9_9ERIC</name>
<proteinExistence type="predicted"/>
<sequence length="114" mass="12978">MILLNQHTSFDPYFDHSVGMVLQWYGMHRYGSAMVLLYILSGMHRYASAMVLQRVGDALLMDLRDTHNPCCVYSEVFSVLPIAVEEQNFLEKSCRVHDPDEIFNVAASALLLLP</sequence>
<evidence type="ECO:0000313" key="1">
    <source>
        <dbReference type="EMBL" id="KAI8029218.1"/>
    </source>
</evidence>
<dbReference type="Proteomes" id="UP001060215">
    <property type="component" value="Chromosome 1"/>
</dbReference>